<evidence type="ECO:0000313" key="2">
    <source>
        <dbReference type="EMBL" id="UYM04933.1"/>
    </source>
</evidence>
<dbReference type="PROSITE" id="PS51257">
    <property type="entry name" value="PROKAR_LIPOPROTEIN"/>
    <property type="match status" value="1"/>
</dbReference>
<dbReference type="RefSeq" id="WP_271633696.1">
    <property type="nucleotide sequence ID" value="NZ_CP094970.1"/>
</dbReference>
<proteinExistence type="predicted"/>
<gene>
    <name evidence="2" type="ORF">L0C25_20795</name>
</gene>
<protein>
    <submittedName>
        <fullName evidence="2">Uncharacterized protein</fullName>
    </submittedName>
</protein>
<dbReference type="EMBL" id="CP094970">
    <property type="protein sequence ID" value="UYM04933.1"/>
    <property type="molecule type" value="Genomic_DNA"/>
</dbReference>
<dbReference type="AlphaFoldDB" id="A0AA46YLJ5"/>
<feature type="transmembrane region" description="Helical" evidence="1">
    <location>
        <begin position="20"/>
        <end position="39"/>
    </location>
</feature>
<keyword evidence="1" id="KW-0472">Membrane</keyword>
<keyword evidence="3" id="KW-1185">Reference proteome</keyword>
<evidence type="ECO:0000313" key="3">
    <source>
        <dbReference type="Proteomes" id="UP001164390"/>
    </source>
</evidence>
<dbReference type="Proteomes" id="UP001164390">
    <property type="component" value="Chromosome"/>
</dbReference>
<name>A0AA46YLJ5_9ACTN</name>
<feature type="transmembrane region" description="Helical" evidence="1">
    <location>
        <begin position="45"/>
        <end position="64"/>
    </location>
</feature>
<keyword evidence="1" id="KW-1133">Transmembrane helix</keyword>
<accession>A0AA46YLJ5</accession>
<dbReference type="KEGG" id="sgrg:L0C25_20795"/>
<organism evidence="2 3">
    <name type="scientific">Solicola gregarius</name>
    <dbReference type="NCBI Taxonomy" id="2908642"/>
    <lineage>
        <taxon>Bacteria</taxon>
        <taxon>Bacillati</taxon>
        <taxon>Actinomycetota</taxon>
        <taxon>Actinomycetes</taxon>
        <taxon>Propionibacteriales</taxon>
        <taxon>Nocardioidaceae</taxon>
        <taxon>Solicola</taxon>
    </lineage>
</organism>
<sequence length="206" mass="22283">MHPPRELGRPVSSHHPINPILAVAACALPGVLIGLGLWFGPVGSATIAALAFVVTTALLLGLFAESLFVRQQVFEHGLLLSSTIPLTPRYAIPYATIDPESIDAQSYRRPKGAADVTDAFARRYRQAPYVGVVTFVGIAPTSASRLARGRAQWTPTIAAADALPRHLWARSLDVERWYVSMPHNGRAAADLRRRVADADADARRST</sequence>
<keyword evidence="1" id="KW-0812">Transmembrane</keyword>
<evidence type="ECO:0000256" key="1">
    <source>
        <dbReference type="SAM" id="Phobius"/>
    </source>
</evidence>
<reference evidence="2" key="1">
    <citation type="submission" date="2022-01" db="EMBL/GenBank/DDBJ databases">
        <title>Nocardioidaceae gen. sp. A5X3R13.</title>
        <authorList>
            <person name="Lopez Marin M.A."/>
            <person name="Uhlik O."/>
        </authorList>
    </citation>
    <scope>NUCLEOTIDE SEQUENCE</scope>
    <source>
        <strain evidence="2">A5X3R13</strain>
    </source>
</reference>